<dbReference type="OrthoDB" id="3229913at2"/>
<evidence type="ECO:0000259" key="6">
    <source>
        <dbReference type="PROSITE" id="PS51192"/>
    </source>
</evidence>
<protein>
    <submittedName>
        <fullName evidence="8">DEAD/DEAH box helicase</fullName>
    </submittedName>
</protein>
<feature type="domain" description="Helicase C-terminal" evidence="7">
    <location>
        <begin position="255"/>
        <end position="418"/>
    </location>
</feature>
<feature type="domain" description="Helicase ATP-binding" evidence="6">
    <location>
        <begin position="47"/>
        <end position="203"/>
    </location>
</feature>
<comment type="caution">
    <text evidence="8">The sequence shown here is derived from an EMBL/GenBank/DDBJ whole genome shotgun (WGS) entry which is preliminary data.</text>
</comment>
<dbReference type="SUPFAM" id="SSF52540">
    <property type="entry name" value="P-loop containing nucleoside triphosphate hydrolases"/>
    <property type="match status" value="1"/>
</dbReference>
<feature type="compositionally biased region" description="Basic residues" evidence="5">
    <location>
        <begin position="412"/>
        <end position="421"/>
    </location>
</feature>
<dbReference type="InterPro" id="IPR001650">
    <property type="entry name" value="Helicase_C-like"/>
</dbReference>
<dbReference type="SMART" id="SM00487">
    <property type="entry name" value="DEXDc"/>
    <property type="match status" value="1"/>
</dbReference>
<evidence type="ECO:0000256" key="2">
    <source>
        <dbReference type="ARBA" id="ARBA00022801"/>
    </source>
</evidence>
<dbReference type="AlphaFoldDB" id="A0A0V8RSG6"/>
<dbReference type="Pfam" id="PF00270">
    <property type="entry name" value="DEAD"/>
    <property type="match status" value="1"/>
</dbReference>
<dbReference type="Proteomes" id="UP000054686">
    <property type="component" value="Unassembled WGS sequence"/>
</dbReference>
<dbReference type="Gene3D" id="3.40.50.300">
    <property type="entry name" value="P-loop containing nucleotide triphosphate hydrolases"/>
    <property type="match status" value="2"/>
</dbReference>
<evidence type="ECO:0000256" key="3">
    <source>
        <dbReference type="ARBA" id="ARBA00022806"/>
    </source>
</evidence>
<dbReference type="PANTHER" id="PTHR12131">
    <property type="entry name" value="ATP-DEPENDENT RNA AND DNA HELICASE"/>
    <property type="match status" value="1"/>
</dbReference>
<dbReference type="InterPro" id="IPR021904">
    <property type="entry name" value="DUF3516"/>
</dbReference>
<dbReference type="EMBL" id="LLVT01000002">
    <property type="protein sequence ID" value="KSW11061.1"/>
    <property type="molecule type" value="Genomic_DNA"/>
</dbReference>
<dbReference type="GO" id="GO:0016787">
    <property type="term" value="F:hydrolase activity"/>
    <property type="evidence" value="ECO:0007669"/>
    <property type="project" value="UniProtKB-KW"/>
</dbReference>
<dbReference type="Pfam" id="PF12029">
    <property type="entry name" value="DUF3516"/>
    <property type="match status" value="1"/>
</dbReference>
<proteinExistence type="predicted"/>
<name>A0A0V8RSG6_9ACTO</name>
<dbReference type="Pfam" id="PF00271">
    <property type="entry name" value="Helicase_C"/>
    <property type="match status" value="1"/>
</dbReference>
<feature type="region of interest" description="Disordered" evidence="5">
    <location>
        <begin position="398"/>
        <end position="428"/>
    </location>
</feature>
<accession>A0A0V8RSG6</accession>
<keyword evidence="3 8" id="KW-0347">Helicase</keyword>
<dbReference type="GO" id="GO:0005524">
    <property type="term" value="F:ATP binding"/>
    <property type="evidence" value="ECO:0007669"/>
    <property type="project" value="UniProtKB-KW"/>
</dbReference>
<feature type="compositionally biased region" description="Basic and acidic residues" evidence="5">
    <location>
        <begin position="402"/>
        <end position="411"/>
    </location>
</feature>
<evidence type="ECO:0000313" key="8">
    <source>
        <dbReference type="EMBL" id="KSW11061.1"/>
    </source>
</evidence>
<gene>
    <name evidence="8" type="ORF">APY09_06215</name>
</gene>
<organism evidence="8 9">
    <name type="scientific">Schaalia odontolytica</name>
    <dbReference type="NCBI Taxonomy" id="1660"/>
    <lineage>
        <taxon>Bacteria</taxon>
        <taxon>Bacillati</taxon>
        <taxon>Actinomycetota</taxon>
        <taxon>Actinomycetes</taxon>
        <taxon>Actinomycetales</taxon>
        <taxon>Actinomycetaceae</taxon>
        <taxon>Schaalia</taxon>
    </lineage>
</organism>
<dbReference type="InterPro" id="IPR014001">
    <property type="entry name" value="Helicase_ATP-bd"/>
</dbReference>
<evidence type="ECO:0000313" key="9">
    <source>
        <dbReference type="Proteomes" id="UP000054686"/>
    </source>
</evidence>
<evidence type="ECO:0000256" key="4">
    <source>
        <dbReference type="ARBA" id="ARBA00022840"/>
    </source>
</evidence>
<dbReference type="GO" id="GO:0003676">
    <property type="term" value="F:nucleic acid binding"/>
    <property type="evidence" value="ECO:0007669"/>
    <property type="project" value="InterPro"/>
</dbReference>
<keyword evidence="4" id="KW-0067">ATP-binding</keyword>
<dbReference type="RefSeq" id="WP_060566779.1">
    <property type="nucleotide sequence ID" value="NZ_CP040006.1"/>
</dbReference>
<dbReference type="InterPro" id="IPR011545">
    <property type="entry name" value="DEAD/DEAH_box_helicase_dom"/>
</dbReference>
<evidence type="ECO:0000256" key="5">
    <source>
        <dbReference type="SAM" id="MobiDB-lite"/>
    </source>
</evidence>
<dbReference type="CDD" id="cd17921">
    <property type="entry name" value="DEXHc_Ski2"/>
    <property type="match status" value="1"/>
</dbReference>
<dbReference type="InterPro" id="IPR050699">
    <property type="entry name" value="RNA-DNA_Helicase"/>
</dbReference>
<sequence length="917" mass="100395">MSATLNEILDDLEDEGRLGDDDALYEAFVSWAEGTGRPLYPHQEEALVEILAGNHVIAATPTGSGKSMIALAAHFTSMAHGGRSYYTAPLKALVSEKFFDLVSLFGADNVGMVTGDVSLNADAPIICCTAEILANQSLREGPTLDADMIVMDEFHFYGDRQRGWAWQVPLLELRTPQVVAMSATLGDTTRFERAWKERTGRDVSLIDDAERPVPLEFEYVVDRLPDTVERLLGEGRWPVYIVHFSQRDAVATAQSFDRSSLISPEQKKAIAAQLAGVSFTKGFGQTLKSLLAQGIGVHHAGMLPRYRRLVERLTQAGLLPIVCGTDTLGVGINVPIRTVLMTSLVKYDGRRMRHVSAREFHQIAGRAGRAGFDTVGFVRVLAPEHEVDAARERARLSAAQEAARDAREAKRAAKKSAKKRKGPGEGEISWTRSTFERLVDAAPEQLTSRFEMTHAMVLNVLAGAPAAGRDPGEHLVWLARNNDDPPTDRNPHLRRLGEIYTSMKQAGVVEHVSSAEASASGEPRLRAATDLPDDFALNQPLSPFALAALELLDPDSPTFALDVVSVIESVLEDPRPLLFAQEKAARAEAVAAMKAQGMEYDERMAALEEVTWPRPLADLLGDAFAVYLHANPWIEDQEISPKSVVREMIENALTFTGIVGRYDVGRSEGIVLRYLTDAYRALRQIVPDELTTDELRSIIAWLSALIRAVDSSLLDEWEAMSTGQALSPAADGDGTEGAELAFGAREDGTVPFSANRHAFRTAIRGALFERVEAMSRDNVEALARLDEASRTPVVAPWSEDEWDAVLERYWAEHEWIGIDQRARALSLCSLNEAPTREDVLELAPAVVSSDFERAQVARIEAIADAVDQAAAGTFWLATQTLFDSEEDMDWRIVALVDVPASDEAGRVALATVTVGAR</sequence>
<dbReference type="PROSITE" id="PS51194">
    <property type="entry name" value="HELICASE_CTER"/>
    <property type="match status" value="1"/>
</dbReference>
<dbReference type="GO" id="GO:0004386">
    <property type="term" value="F:helicase activity"/>
    <property type="evidence" value="ECO:0007669"/>
    <property type="project" value="UniProtKB-KW"/>
</dbReference>
<keyword evidence="1" id="KW-0547">Nucleotide-binding</keyword>
<keyword evidence="2" id="KW-0378">Hydrolase</keyword>
<dbReference type="SMART" id="SM00490">
    <property type="entry name" value="HELICc"/>
    <property type="match status" value="1"/>
</dbReference>
<dbReference type="InterPro" id="IPR027417">
    <property type="entry name" value="P-loop_NTPase"/>
</dbReference>
<evidence type="ECO:0000256" key="1">
    <source>
        <dbReference type="ARBA" id="ARBA00022741"/>
    </source>
</evidence>
<reference evidence="8 9" key="1">
    <citation type="submission" date="2015-10" db="EMBL/GenBank/DDBJ databases">
        <title>Draft Genome of Actinomyces odontolyticus subsp. actinosynbacter strain XH001.</title>
        <authorList>
            <person name="Mclean J.S."/>
            <person name="He X."/>
        </authorList>
    </citation>
    <scope>NUCLEOTIDE SEQUENCE [LARGE SCALE GENOMIC DNA]</scope>
    <source>
        <strain evidence="8 9">XH001</strain>
    </source>
</reference>
<dbReference type="PANTHER" id="PTHR12131:SF1">
    <property type="entry name" value="ATP-DEPENDENT RNA HELICASE SUPV3L1, MITOCHONDRIAL-RELATED"/>
    <property type="match status" value="1"/>
</dbReference>
<evidence type="ECO:0000259" key="7">
    <source>
        <dbReference type="PROSITE" id="PS51194"/>
    </source>
</evidence>
<dbReference type="PROSITE" id="PS51192">
    <property type="entry name" value="HELICASE_ATP_BIND_1"/>
    <property type="match status" value="1"/>
</dbReference>